<evidence type="ECO:0000313" key="3">
    <source>
        <dbReference type="Proteomes" id="UP001162164"/>
    </source>
</evidence>
<dbReference type="EMBL" id="JAPWTJ010003047">
    <property type="protein sequence ID" value="KAJ8963518.1"/>
    <property type="molecule type" value="Genomic_DNA"/>
</dbReference>
<sequence>MYIRVSQNMHRSTSKHAREGTEKLRCEGGYEFTLLYQSLPVYKGGLILFNRTSGISRIALNEVFHRRISLWKNKIVAKECHNDLLPLCNGFIEDTDNQRVIIHVRDVNDEPPYFINRPLPMQAVVQLNAPPTPPSLRCRPEILTLTTTFTISSSGTEPGQVRGGQEVRGGEDQRH</sequence>
<accession>A0ABQ9IRY5</accession>
<evidence type="ECO:0000313" key="2">
    <source>
        <dbReference type="EMBL" id="KAJ8963518.1"/>
    </source>
</evidence>
<dbReference type="Proteomes" id="UP001162164">
    <property type="component" value="Unassembled WGS sequence"/>
</dbReference>
<proteinExistence type="predicted"/>
<comment type="caution">
    <text evidence="2">The sequence shown here is derived from an EMBL/GenBank/DDBJ whole genome shotgun (WGS) entry which is preliminary data.</text>
</comment>
<organism evidence="2 3">
    <name type="scientific">Molorchus minor</name>
    <dbReference type="NCBI Taxonomy" id="1323400"/>
    <lineage>
        <taxon>Eukaryota</taxon>
        <taxon>Metazoa</taxon>
        <taxon>Ecdysozoa</taxon>
        <taxon>Arthropoda</taxon>
        <taxon>Hexapoda</taxon>
        <taxon>Insecta</taxon>
        <taxon>Pterygota</taxon>
        <taxon>Neoptera</taxon>
        <taxon>Endopterygota</taxon>
        <taxon>Coleoptera</taxon>
        <taxon>Polyphaga</taxon>
        <taxon>Cucujiformia</taxon>
        <taxon>Chrysomeloidea</taxon>
        <taxon>Cerambycidae</taxon>
        <taxon>Lamiinae</taxon>
        <taxon>Monochamini</taxon>
        <taxon>Molorchus</taxon>
    </lineage>
</organism>
<gene>
    <name evidence="2" type="ORF">NQ317_012854</name>
</gene>
<feature type="compositionally biased region" description="Low complexity" evidence="1">
    <location>
        <begin position="151"/>
        <end position="164"/>
    </location>
</feature>
<name>A0ABQ9IRY5_9CUCU</name>
<reference evidence="2" key="1">
    <citation type="journal article" date="2023" name="Insect Mol. Biol.">
        <title>Genome sequencing provides insights into the evolution of gene families encoding plant cell wall-degrading enzymes in longhorned beetles.</title>
        <authorList>
            <person name="Shin N.R."/>
            <person name="Okamura Y."/>
            <person name="Kirsch R."/>
            <person name="Pauchet Y."/>
        </authorList>
    </citation>
    <scope>NUCLEOTIDE SEQUENCE</scope>
    <source>
        <strain evidence="2">MMC_N1</strain>
    </source>
</reference>
<protein>
    <recommendedName>
        <fullName evidence="4">Cadherin domain-containing protein</fullName>
    </recommendedName>
</protein>
<feature type="region of interest" description="Disordered" evidence="1">
    <location>
        <begin position="151"/>
        <end position="175"/>
    </location>
</feature>
<feature type="compositionally biased region" description="Polar residues" evidence="1">
    <location>
        <begin position="1"/>
        <end position="11"/>
    </location>
</feature>
<evidence type="ECO:0008006" key="4">
    <source>
        <dbReference type="Google" id="ProtNLM"/>
    </source>
</evidence>
<feature type="region of interest" description="Disordered" evidence="1">
    <location>
        <begin position="1"/>
        <end position="20"/>
    </location>
</feature>
<evidence type="ECO:0000256" key="1">
    <source>
        <dbReference type="SAM" id="MobiDB-lite"/>
    </source>
</evidence>
<keyword evidence="3" id="KW-1185">Reference proteome</keyword>